<name>A0A4R7JU63_9GAMM</name>
<evidence type="ECO:0000313" key="2">
    <source>
        <dbReference type="Proteomes" id="UP000295830"/>
    </source>
</evidence>
<protein>
    <submittedName>
        <fullName evidence="1">Uncharacterized protein YecE (DUF72 family)</fullName>
    </submittedName>
</protein>
<reference evidence="1 2" key="1">
    <citation type="submission" date="2019-03" db="EMBL/GenBank/DDBJ databases">
        <title>Genomic Encyclopedia of Type Strains, Phase IV (KMG-IV): sequencing the most valuable type-strain genomes for metagenomic binning, comparative biology and taxonomic classification.</title>
        <authorList>
            <person name="Goeker M."/>
        </authorList>
    </citation>
    <scope>NUCLEOTIDE SEQUENCE [LARGE SCALE GENOMIC DNA]</scope>
    <source>
        <strain evidence="1 2">DSM 15505</strain>
    </source>
</reference>
<dbReference type="AlphaFoldDB" id="A0A4R7JU63"/>
<dbReference type="Proteomes" id="UP000295830">
    <property type="component" value="Unassembled WGS sequence"/>
</dbReference>
<dbReference type="RefSeq" id="WP_243864949.1">
    <property type="nucleotide sequence ID" value="NZ_SOAX01000003.1"/>
</dbReference>
<dbReference type="SUPFAM" id="SSF117396">
    <property type="entry name" value="TM1631-like"/>
    <property type="match status" value="1"/>
</dbReference>
<sequence>MINQEAAIHIGTSGWRYGHWQGPFYPQGCHEEDWLRYYATRLGTVEINNTFYQLPSAAALVQWRKAVPEGFRFAVKASRYITHMKKLKDPEEGVPNFLNRIRYLEDRLGPVLFQLPPRWRVNPGRLEAFLKSLDPELHYAFEFRDPSWHTASVYDLLHQYRAAFCIYDLAGQRAPEVVTTDFVYVRLHGPDDAYEGCYGRQVLDEWKQRLVGWADEGKSVYVYFDNDAHGYAASNAEQLQALIAGDTAD</sequence>
<accession>A0A4R7JU63</accession>
<comment type="caution">
    <text evidence="1">The sequence shown here is derived from an EMBL/GenBank/DDBJ whole genome shotgun (WGS) entry which is preliminary data.</text>
</comment>
<proteinExistence type="predicted"/>
<dbReference type="InterPro" id="IPR036520">
    <property type="entry name" value="UPF0759_sf"/>
</dbReference>
<dbReference type="Gene3D" id="3.20.20.410">
    <property type="entry name" value="Protein of unknown function UPF0759"/>
    <property type="match status" value="1"/>
</dbReference>
<dbReference type="PANTHER" id="PTHR30348">
    <property type="entry name" value="UNCHARACTERIZED PROTEIN YECE"/>
    <property type="match status" value="1"/>
</dbReference>
<dbReference type="Pfam" id="PF01904">
    <property type="entry name" value="DUF72"/>
    <property type="match status" value="1"/>
</dbReference>
<gene>
    <name evidence="1" type="ORF">DES49_1528</name>
</gene>
<evidence type="ECO:0000313" key="1">
    <source>
        <dbReference type="EMBL" id="TDT41444.1"/>
    </source>
</evidence>
<organism evidence="1 2">
    <name type="scientific">Halospina denitrificans</name>
    <dbReference type="NCBI Taxonomy" id="332522"/>
    <lineage>
        <taxon>Bacteria</taxon>
        <taxon>Pseudomonadati</taxon>
        <taxon>Pseudomonadota</taxon>
        <taxon>Gammaproteobacteria</taxon>
        <taxon>Halospina</taxon>
    </lineage>
</organism>
<dbReference type="InterPro" id="IPR002763">
    <property type="entry name" value="DUF72"/>
</dbReference>
<keyword evidence="2" id="KW-1185">Reference proteome</keyword>
<dbReference type="PANTHER" id="PTHR30348:SF4">
    <property type="entry name" value="DUF72 DOMAIN-CONTAINING PROTEIN"/>
    <property type="match status" value="1"/>
</dbReference>
<dbReference type="EMBL" id="SOAX01000003">
    <property type="protein sequence ID" value="TDT41444.1"/>
    <property type="molecule type" value="Genomic_DNA"/>
</dbReference>